<reference evidence="1 4" key="3">
    <citation type="submission" date="2019-12" db="EMBL/GenBank/DDBJ databases">
        <title>Draft Genome Sequences of Six Type Strains of the Genus Massilia.</title>
        <authorList>
            <person name="Miess H."/>
            <person name="Frediansyah A."/>
            <person name="Goeker M."/>
            <person name="Gross H."/>
        </authorList>
    </citation>
    <scope>NUCLEOTIDE SEQUENCE [LARGE SCALE GENOMIC DNA]</scope>
    <source>
        <strain evidence="1 4">DSM 26639</strain>
    </source>
</reference>
<accession>A0A562PG31</accession>
<protein>
    <submittedName>
        <fullName evidence="2">Uncharacterized protein</fullName>
    </submittedName>
</protein>
<organism evidence="2 3">
    <name type="scientific">Pseudoduganella flava</name>
    <dbReference type="NCBI Taxonomy" id="871742"/>
    <lineage>
        <taxon>Bacteria</taxon>
        <taxon>Pseudomonadati</taxon>
        <taxon>Pseudomonadota</taxon>
        <taxon>Betaproteobacteria</taxon>
        <taxon>Burkholderiales</taxon>
        <taxon>Oxalobacteraceae</taxon>
        <taxon>Telluria group</taxon>
        <taxon>Pseudoduganella</taxon>
    </lineage>
</organism>
<reference evidence="2 3" key="1">
    <citation type="journal article" date="2015" name="Stand. Genomic Sci.">
        <title>Genomic Encyclopedia of Bacterial and Archaeal Type Strains, Phase III: the genomes of soil and plant-associated and newly described type strains.</title>
        <authorList>
            <person name="Whitman W.B."/>
            <person name="Woyke T."/>
            <person name="Klenk H.P."/>
            <person name="Zhou Y."/>
            <person name="Lilburn T.G."/>
            <person name="Beck B.J."/>
            <person name="De Vos P."/>
            <person name="Vandamme P."/>
            <person name="Eisen J.A."/>
            <person name="Garrity G."/>
            <person name="Hugenholtz P."/>
            <person name="Kyrpides N.C."/>
        </authorList>
    </citation>
    <scope>NUCLEOTIDE SEQUENCE [LARGE SCALE GENOMIC DNA]</scope>
    <source>
        <strain evidence="2 3">CGMCC 1.10685</strain>
    </source>
</reference>
<evidence type="ECO:0000313" key="2">
    <source>
        <dbReference type="EMBL" id="TWI43415.1"/>
    </source>
</evidence>
<dbReference type="AlphaFoldDB" id="A0A562PG31"/>
<keyword evidence="4" id="KW-1185">Reference proteome</keyword>
<reference evidence="2" key="2">
    <citation type="submission" date="2019-07" db="EMBL/GenBank/DDBJ databases">
        <authorList>
            <person name="Whitman W."/>
            <person name="Huntemann M."/>
            <person name="Clum A."/>
            <person name="Pillay M."/>
            <person name="Palaniappan K."/>
            <person name="Varghese N."/>
            <person name="Mikhailova N."/>
            <person name="Stamatis D."/>
            <person name="Reddy T."/>
            <person name="Daum C."/>
            <person name="Shapiro N."/>
            <person name="Ivanova N."/>
            <person name="Kyrpides N."/>
            <person name="Woyke T."/>
        </authorList>
    </citation>
    <scope>NUCLEOTIDE SEQUENCE</scope>
    <source>
        <strain evidence="2">CGMCC 1.10685</strain>
    </source>
</reference>
<dbReference type="OrthoDB" id="8781263at2"/>
<evidence type="ECO:0000313" key="1">
    <source>
        <dbReference type="EMBL" id="QGZ40234.1"/>
    </source>
</evidence>
<dbReference type="RefSeq" id="WP_145880362.1">
    <property type="nucleotide sequence ID" value="NZ_CP046904.1"/>
</dbReference>
<sequence length="61" mass="6926">MKMQKHFTLDEVRRVNHELISGTVYNTAGLSPAGSRIVLESKFSREEINRAFAEAMRVVFG</sequence>
<dbReference type="Proteomes" id="UP000437862">
    <property type="component" value="Chromosome"/>
</dbReference>
<dbReference type="EMBL" id="CP046904">
    <property type="protein sequence ID" value="QGZ40234.1"/>
    <property type="molecule type" value="Genomic_DNA"/>
</dbReference>
<dbReference type="EMBL" id="VLKW01000012">
    <property type="protein sequence ID" value="TWI43415.1"/>
    <property type="molecule type" value="Genomic_DNA"/>
</dbReference>
<proteinExistence type="predicted"/>
<evidence type="ECO:0000313" key="3">
    <source>
        <dbReference type="Proteomes" id="UP000315112"/>
    </source>
</evidence>
<evidence type="ECO:0000313" key="4">
    <source>
        <dbReference type="Proteomes" id="UP000437862"/>
    </source>
</evidence>
<dbReference type="Proteomes" id="UP000315112">
    <property type="component" value="Unassembled WGS sequence"/>
</dbReference>
<name>A0A562PG31_9BURK</name>
<gene>
    <name evidence="1" type="ORF">GO485_15040</name>
    <name evidence="2" type="ORF">IP92_04979</name>
</gene>